<name>A0A0G4GJF9_9ALVE</name>
<reference evidence="2" key="1">
    <citation type="submission" date="2014-11" db="EMBL/GenBank/DDBJ databases">
        <authorList>
            <person name="Otto D Thomas"/>
            <person name="Naeem Raeece"/>
        </authorList>
    </citation>
    <scope>NUCLEOTIDE SEQUENCE</scope>
</reference>
<protein>
    <submittedName>
        <fullName evidence="2">Uncharacterized protein</fullName>
    </submittedName>
</protein>
<proteinExistence type="predicted"/>
<evidence type="ECO:0000256" key="1">
    <source>
        <dbReference type="SAM" id="MobiDB-lite"/>
    </source>
</evidence>
<sequence length="186" mass="20618">MKTFRKLKNLHPPRRTRYKTKALTSDPPRLELALDSLLQAARFAAQGSVQGISGWRYEHIRFFLPGDGSGGGGTAGQCALFTVAQQLAVGNAPPSLFCLLASGRSFALNKDLRDDKVRPITIGDVLQRWITKTILIEYGKKFEELLRALQYAENTICKPKGVREQGRDPGHHKEVGSEEPTSVARM</sequence>
<dbReference type="VEuPathDB" id="CryptoDB:Cvel_22141"/>
<evidence type="ECO:0000313" key="2">
    <source>
        <dbReference type="EMBL" id="CEM29916.1"/>
    </source>
</evidence>
<organism evidence="2">
    <name type="scientific">Chromera velia CCMP2878</name>
    <dbReference type="NCBI Taxonomy" id="1169474"/>
    <lineage>
        <taxon>Eukaryota</taxon>
        <taxon>Sar</taxon>
        <taxon>Alveolata</taxon>
        <taxon>Colpodellida</taxon>
        <taxon>Chromeraceae</taxon>
        <taxon>Chromera</taxon>
    </lineage>
</organism>
<feature type="region of interest" description="Disordered" evidence="1">
    <location>
        <begin position="160"/>
        <end position="186"/>
    </location>
</feature>
<accession>A0A0G4GJF9</accession>
<feature type="compositionally biased region" description="Basic and acidic residues" evidence="1">
    <location>
        <begin position="161"/>
        <end position="176"/>
    </location>
</feature>
<dbReference type="EMBL" id="CDMZ01001267">
    <property type="protein sequence ID" value="CEM29916.1"/>
    <property type="molecule type" value="Genomic_DNA"/>
</dbReference>
<gene>
    <name evidence="2" type="ORF">Cvel_22141</name>
</gene>
<dbReference type="PhylomeDB" id="A0A0G4GJF9"/>
<dbReference type="AlphaFoldDB" id="A0A0G4GJF9"/>